<dbReference type="InterPro" id="IPR025839">
    <property type="entry name" value="RLAN_dom"/>
</dbReference>
<evidence type="ECO:0000313" key="3">
    <source>
        <dbReference type="EMBL" id="MDQ0316215.1"/>
    </source>
</evidence>
<dbReference type="Proteomes" id="UP001229244">
    <property type="component" value="Unassembled WGS sequence"/>
</dbReference>
<dbReference type="PANTHER" id="PTHR21621:SF0">
    <property type="entry name" value="BETA-CITRYLGLUTAMATE SYNTHASE B-RELATED"/>
    <property type="match status" value="1"/>
</dbReference>
<dbReference type="Pfam" id="PF14401">
    <property type="entry name" value="RLAN"/>
    <property type="match status" value="1"/>
</dbReference>
<dbReference type="PROSITE" id="PS50975">
    <property type="entry name" value="ATP_GRASP"/>
    <property type="match status" value="1"/>
</dbReference>
<dbReference type="RefSeq" id="WP_306886042.1">
    <property type="nucleotide sequence ID" value="NZ_JAUSUL010000002.1"/>
</dbReference>
<keyword evidence="1" id="KW-0067">ATP-binding</keyword>
<dbReference type="InterPro" id="IPR011761">
    <property type="entry name" value="ATP-grasp"/>
</dbReference>
<name>A0AAE4ATI9_9HYPH</name>
<dbReference type="GO" id="GO:0005737">
    <property type="term" value="C:cytoplasm"/>
    <property type="evidence" value="ECO:0007669"/>
    <property type="project" value="TreeGrafter"/>
</dbReference>
<dbReference type="InterPro" id="IPR003806">
    <property type="entry name" value="ATP-grasp_PylC-type"/>
</dbReference>
<dbReference type="InterPro" id="IPR013815">
    <property type="entry name" value="ATP_grasp_subdomain_1"/>
</dbReference>
<reference evidence="3" key="1">
    <citation type="submission" date="2023-07" db="EMBL/GenBank/DDBJ databases">
        <title>Genomic Encyclopedia of Type Strains, Phase IV (KMG-IV): sequencing the most valuable type-strain genomes for metagenomic binning, comparative biology and taxonomic classification.</title>
        <authorList>
            <person name="Goeker M."/>
        </authorList>
    </citation>
    <scope>NUCLEOTIDE SEQUENCE</scope>
    <source>
        <strain evidence="3">DSM 21202</strain>
    </source>
</reference>
<dbReference type="PANTHER" id="PTHR21621">
    <property type="entry name" value="RIBOSOMAL PROTEIN S6 MODIFICATION PROTEIN"/>
    <property type="match status" value="1"/>
</dbReference>
<protein>
    <submittedName>
        <fullName evidence="3">Glutathione synthase/RimK-type ligase-like ATP-grasp enzyme</fullName>
    </submittedName>
</protein>
<dbReference type="EMBL" id="JAUSUL010000002">
    <property type="protein sequence ID" value="MDQ0316215.1"/>
    <property type="molecule type" value="Genomic_DNA"/>
</dbReference>
<comment type="caution">
    <text evidence="3">The sequence shown here is derived from an EMBL/GenBank/DDBJ whole genome shotgun (WGS) entry which is preliminary data.</text>
</comment>
<dbReference type="GO" id="GO:0005524">
    <property type="term" value="F:ATP binding"/>
    <property type="evidence" value="ECO:0007669"/>
    <property type="project" value="UniProtKB-UniRule"/>
</dbReference>
<evidence type="ECO:0000256" key="1">
    <source>
        <dbReference type="PROSITE-ProRule" id="PRU00409"/>
    </source>
</evidence>
<accession>A0AAE4ATI9</accession>
<sequence length="488" mass="55251">MSDWVILVDQYRDFDQADTIHKVLSVRDYVARPEIFEGRRPILINLARSFAYQSMGYYASLLAEARGQRVLPSVQTIIELSRKALYRAGLPELEDALNRDWKRVSEGHQRPFKLLVAFGLPDISGFERFAALLFDWYRAPLIEVTVGGEAWATVERLRTPSIHTLSGERRAFVAASLARHTRRRWRMPKARRPARYTLAVLHDPREALPPSSRRSLEQLAAVGEKMRFAVEPIQKSDLTRLAEYDALFIRETTSIGNHTYRFARRAEQEGMPVIDDTVSMIRCTNKIYLKELLEAHRVPMPASRVVSRLSDARRLGESLGLPLVLKVPDGSFSRGVHKVHTQEELERLSASLLGQTDLLLAQEYLPTSFDWRVGVLGGKALFACQYLMAKNHWQIIKHEDGKPAREGGFRTFPVDNAPAEVIDLALRAAAPIGDGLYGVDIKVGPAGPVVIEINDNPNLDTDVEGQVLRDELWRAVIDWFRSRLEAGR</sequence>
<dbReference type="AlphaFoldDB" id="A0AAE4ATI9"/>
<keyword evidence="3" id="KW-0436">Ligase</keyword>
<evidence type="ECO:0000313" key="4">
    <source>
        <dbReference type="Proteomes" id="UP001229244"/>
    </source>
</evidence>
<keyword evidence="4" id="KW-1185">Reference proteome</keyword>
<gene>
    <name evidence="3" type="ORF">J2S73_002672</name>
</gene>
<keyword evidence="1" id="KW-0547">Nucleotide-binding</keyword>
<dbReference type="GO" id="GO:0046872">
    <property type="term" value="F:metal ion binding"/>
    <property type="evidence" value="ECO:0007669"/>
    <property type="project" value="InterPro"/>
</dbReference>
<dbReference type="GO" id="GO:0009432">
    <property type="term" value="P:SOS response"/>
    <property type="evidence" value="ECO:0007669"/>
    <property type="project" value="TreeGrafter"/>
</dbReference>
<dbReference type="Gene3D" id="3.30.470.20">
    <property type="entry name" value="ATP-grasp fold, B domain"/>
    <property type="match status" value="1"/>
</dbReference>
<dbReference type="SUPFAM" id="SSF56059">
    <property type="entry name" value="Glutathione synthetase ATP-binding domain-like"/>
    <property type="match status" value="1"/>
</dbReference>
<feature type="domain" description="ATP-grasp" evidence="2">
    <location>
        <begin position="290"/>
        <end position="481"/>
    </location>
</feature>
<evidence type="ECO:0000259" key="2">
    <source>
        <dbReference type="PROSITE" id="PS50975"/>
    </source>
</evidence>
<proteinExistence type="predicted"/>
<dbReference type="Pfam" id="PF02655">
    <property type="entry name" value="ATP-grasp_3"/>
    <property type="match status" value="1"/>
</dbReference>
<organism evidence="3 4">
    <name type="scientific">Amorphus orientalis</name>
    <dbReference type="NCBI Taxonomy" id="649198"/>
    <lineage>
        <taxon>Bacteria</taxon>
        <taxon>Pseudomonadati</taxon>
        <taxon>Pseudomonadota</taxon>
        <taxon>Alphaproteobacteria</taxon>
        <taxon>Hyphomicrobiales</taxon>
        <taxon>Amorphaceae</taxon>
        <taxon>Amorphus</taxon>
    </lineage>
</organism>
<dbReference type="GO" id="GO:0018169">
    <property type="term" value="F:ribosomal S6-glutamic acid ligase activity"/>
    <property type="evidence" value="ECO:0007669"/>
    <property type="project" value="TreeGrafter"/>
</dbReference>
<dbReference type="Gene3D" id="3.30.1490.20">
    <property type="entry name" value="ATP-grasp fold, A domain"/>
    <property type="match status" value="1"/>
</dbReference>